<evidence type="ECO:0000256" key="1">
    <source>
        <dbReference type="SAM" id="Phobius"/>
    </source>
</evidence>
<name>A0A5D2SCW8_GOSMU</name>
<protein>
    <submittedName>
        <fullName evidence="2">Uncharacterized protein</fullName>
    </submittedName>
</protein>
<keyword evidence="1" id="KW-0472">Membrane</keyword>
<proteinExistence type="predicted"/>
<gene>
    <name evidence="2" type="ORF">E1A91_D12G123000v1</name>
</gene>
<dbReference type="Proteomes" id="UP000323597">
    <property type="component" value="Chromosome D12"/>
</dbReference>
<accession>A0A5D2SCW8</accession>
<keyword evidence="1" id="KW-1133">Transmembrane helix</keyword>
<keyword evidence="1" id="KW-0812">Transmembrane</keyword>
<dbReference type="EMBL" id="CM017660">
    <property type="protein sequence ID" value="TYI50731.1"/>
    <property type="molecule type" value="Genomic_DNA"/>
</dbReference>
<dbReference type="AlphaFoldDB" id="A0A5D2SCW8"/>
<organism evidence="2 3">
    <name type="scientific">Gossypium mustelinum</name>
    <name type="common">Cotton</name>
    <name type="synonym">Gossypium caicoense</name>
    <dbReference type="NCBI Taxonomy" id="34275"/>
    <lineage>
        <taxon>Eukaryota</taxon>
        <taxon>Viridiplantae</taxon>
        <taxon>Streptophyta</taxon>
        <taxon>Embryophyta</taxon>
        <taxon>Tracheophyta</taxon>
        <taxon>Spermatophyta</taxon>
        <taxon>Magnoliopsida</taxon>
        <taxon>eudicotyledons</taxon>
        <taxon>Gunneridae</taxon>
        <taxon>Pentapetalae</taxon>
        <taxon>rosids</taxon>
        <taxon>malvids</taxon>
        <taxon>Malvales</taxon>
        <taxon>Malvaceae</taxon>
        <taxon>Malvoideae</taxon>
        <taxon>Gossypium</taxon>
    </lineage>
</organism>
<feature type="transmembrane region" description="Helical" evidence="1">
    <location>
        <begin position="22"/>
        <end position="46"/>
    </location>
</feature>
<evidence type="ECO:0000313" key="3">
    <source>
        <dbReference type="Proteomes" id="UP000323597"/>
    </source>
</evidence>
<sequence length="51" mass="6089">MAEWFKAPDSSFGPRERVWDQIPLLTFCFLIFLLMGQGFIGFFFFYSHLSF</sequence>
<evidence type="ECO:0000313" key="2">
    <source>
        <dbReference type="EMBL" id="TYI50731.1"/>
    </source>
</evidence>
<reference evidence="2 3" key="1">
    <citation type="submission" date="2019-07" db="EMBL/GenBank/DDBJ databases">
        <title>WGS assembly of Gossypium mustelinum.</title>
        <authorList>
            <person name="Chen Z.J."/>
            <person name="Sreedasyam A."/>
            <person name="Ando A."/>
            <person name="Song Q."/>
            <person name="De L."/>
            <person name="Hulse-Kemp A."/>
            <person name="Ding M."/>
            <person name="Ye W."/>
            <person name="Kirkbride R."/>
            <person name="Jenkins J."/>
            <person name="Plott C."/>
            <person name="Lovell J."/>
            <person name="Lin Y.-M."/>
            <person name="Vaughn R."/>
            <person name="Liu B."/>
            <person name="Li W."/>
            <person name="Simpson S."/>
            <person name="Scheffler B."/>
            <person name="Saski C."/>
            <person name="Grover C."/>
            <person name="Hu G."/>
            <person name="Conover J."/>
            <person name="Carlson J."/>
            <person name="Shu S."/>
            <person name="Boston L."/>
            <person name="Williams M."/>
            <person name="Peterson D."/>
            <person name="Mcgee K."/>
            <person name="Jones D."/>
            <person name="Wendel J."/>
            <person name="Stelly D."/>
            <person name="Grimwood J."/>
            <person name="Schmutz J."/>
        </authorList>
    </citation>
    <scope>NUCLEOTIDE SEQUENCE [LARGE SCALE GENOMIC DNA]</scope>
    <source>
        <strain evidence="2">1408120.09</strain>
    </source>
</reference>
<keyword evidence="3" id="KW-1185">Reference proteome</keyword>